<dbReference type="Gene3D" id="1.10.1520.10">
    <property type="entry name" value="Ribonuclease III domain"/>
    <property type="match status" value="1"/>
</dbReference>
<dbReference type="PROSITE" id="PS50137">
    <property type="entry name" value="DS_RBD"/>
    <property type="match status" value="1"/>
</dbReference>
<evidence type="ECO:0000256" key="2">
    <source>
        <dbReference type="ARBA" id="ARBA00004496"/>
    </source>
</evidence>
<dbReference type="PROSITE" id="PS00517">
    <property type="entry name" value="RNASE_3_1"/>
    <property type="match status" value="1"/>
</dbReference>
<dbReference type="SMART" id="SM00535">
    <property type="entry name" value="RIBOc"/>
    <property type="match status" value="1"/>
</dbReference>
<dbReference type="SMART" id="SM00358">
    <property type="entry name" value="DSRM"/>
    <property type="match status" value="1"/>
</dbReference>
<keyword evidence="13 15" id="KW-0460">Magnesium</keyword>
<sequence>MASDRPVVRDRIGHRFSDPALLQQALTHRSAGSPHNERLEFLGDGVVNLIAAEALYLRWPKADEGALTRARAELVRESSLAAIARRLQLGERLVLGPGELKSGGFRRDSILADALEAVVAAIYLDAGWEACRRVVLPWFEESLAALPVGKPEKDPKTRLQEWLQARQHPLPVYELVAEEGEEHAKVFRARCTLSEPPVVTEGSGTSRRLAEQAAAAAALERLAPATRHP</sequence>
<feature type="active site" evidence="15">
    <location>
        <position position="116"/>
    </location>
</feature>
<feature type="domain" description="RNase III" evidence="17">
    <location>
        <begin position="5"/>
        <end position="127"/>
    </location>
</feature>
<dbReference type="NCBIfam" id="TIGR02191">
    <property type="entry name" value="RNaseIII"/>
    <property type="match status" value="1"/>
</dbReference>
<feature type="binding site" evidence="15">
    <location>
        <position position="40"/>
    </location>
    <ligand>
        <name>Mg(2+)</name>
        <dbReference type="ChEBI" id="CHEBI:18420"/>
    </ligand>
</feature>
<protein>
    <recommendedName>
        <fullName evidence="15">Ribonuclease 3</fullName>
        <ecNumber evidence="15">3.1.26.3</ecNumber>
    </recommendedName>
    <alternativeName>
        <fullName evidence="15">Ribonuclease III</fullName>
        <shortName evidence="15">RNase III</shortName>
    </alternativeName>
</protein>
<evidence type="ECO:0000313" key="18">
    <source>
        <dbReference type="EMBL" id="KAF1688992.1"/>
    </source>
</evidence>
<dbReference type="GO" id="GO:0005737">
    <property type="term" value="C:cytoplasm"/>
    <property type="evidence" value="ECO:0007669"/>
    <property type="project" value="UniProtKB-SubCell"/>
</dbReference>
<reference evidence="18" key="1">
    <citation type="submission" date="2017-10" db="EMBL/GenBank/DDBJ databases">
        <title>Whole genome sequencing of members of genus Pseudoxanthomonas.</title>
        <authorList>
            <person name="Kumar S."/>
            <person name="Bansal K."/>
            <person name="Kaur A."/>
            <person name="Patil P."/>
            <person name="Sharma S."/>
            <person name="Patil P.B."/>
        </authorList>
    </citation>
    <scope>NUCLEOTIDE SEQUENCE</scope>
    <source>
        <strain evidence="18">DSM 22914</strain>
    </source>
</reference>
<evidence type="ECO:0000259" key="17">
    <source>
        <dbReference type="PROSITE" id="PS50142"/>
    </source>
</evidence>
<comment type="function">
    <text evidence="15">Digests double-stranded RNA. Involved in the processing of primary rRNA transcript to yield the immediate precursors to the large and small rRNAs (23S and 16S). Processes some mRNAs, and tRNAs when they are encoded in the rRNA operon. Processes pre-crRNA and tracrRNA of type II CRISPR loci if present in the organism.</text>
</comment>
<comment type="cofactor">
    <cofactor evidence="15">
        <name>Mg(2+)</name>
        <dbReference type="ChEBI" id="CHEBI:18420"/>
    </cofactor>
</comment>
<dbReference type="EC" id="3.1.26.3" evidence="15"/>
<dbReference type="Pfam" id="PF14622">
    <property type="entry name" value="Ribonucleas_3_3"/>
    <property type="match status" value="1"/>
</dbReference>
<comment type="similarity">
    <text evidence="3">Belongs to the ribonuclease III family.</text>
</comment>
<accession>A0A921TFJ3</accession>
<dbReference type="EMBL" id="PDWK01000030">
    <property type="protein sequence ID" value="KAF1688992.1"/>
    <property type="molecule type" value="Genomic_DNA"/>
</dbReference>
<evidence type="ECO:0000256" key="7">
    <source>
        <dbReference type="ARBA" id="ARBA00022664"/>
    </source>
</evidence>
<dbReference type="CDD" id="cd00593">
    <property type="entry name" value="RIBOc"/>
    <property type="match status" value="1"/>
</dbReference>
<keyword evidence="6 15" id="KW-0698">rRNA processing</keyword>
<dbReference type="GO" id="GO:0003725">
    <property type="term" value="F:double-stranded RNA binding"/>
    <property type="evidence" value="ECO:0007669"/>
    <property type="project" value="TreeGrafter"/>
</dbReference>
<comment type="caution">
    <text evidence="18">The sequence shown here is derived from an EMBL/GenBank/DDBJ whole genome shotgun (WGS) entry which is preliminary data.</text>
</comment>
<keyword evidence="5 15" id="KW-0963">Cytoplasm</keyword>
<evidence type="ECO:0000256" key="6">
    <source>
        <dbReference type="ARBA" id="ARBA00022552"/>
    </source>
</evidence>
<keyword evidence="19" id="KW-1185">Reference proteome</keyword>
<dbReference type="GO" id="GO:0006364">
    <property type="term" value="P:rRNA processing"/>
    <property type="evidence" value="ECO:0007669"/>
    <property type="project" value="UniProtKB-UniRule"/>
</dbReference>
<comment type="subunit">
    <text evidence="4 15">Homodimer.</text>
</comment>
<dbReference type="GO" id="GO:0008033">
    <property type="term" value="P:tRNA processing"/>
    <property type="evidence" value="ECO:0007669"/>
    <property type="project" value="UniProtKB-KW"/>
</dbReference>
<evidence type="ECO:0000256" key="5">
    <source>
        <dbReference type="ARBA" id="ARBA00022490"/>
    </source>
</evidence>
<evidence type="ECO:0000256" key="1">
    <source>
        <dbReference type="ARBA" id="ARBA00000109"/>
    </source>
</evidence>
<evidence type="ECO:0000256" key="13">
    <source>
        <dbReference type="ARBA" id="ARBA00022842"/>
    </source>
</evidence>
<dbReference type="GO" id="GO:0004525">
    <property type="term" value="F:ribonuclease III activity"/>
    <property type="evidence" value="ECO:0007669"/>
    <property type="project" value="UniProtKB-UniRule"/>
</dbReference>
<gene>
    <name evidence="15" type="primary">rnc</name>
    <name evidence="18" type="ORF">CR938_07680</name>
</gene>
<evidence type="ECO:0000256" key="9">
    <source>
        <dbReference type="ARBA" id="ARBA00022722"/>
    </source>
</evidence>
<dbReference type="InterPro" id="IPR036389">
    <property type="entry name" value="RNase_III_sf"/>
</dbReference>
<dbReference type="PANTHER" id="PTHR11207:SF0">
    <property type="entry name" value="RIBONUCLEASE 3"/>
    <property type="match status" value="1"/>
</dbReference>
<dbReference type="FunFam" id="1.10.1520.10:FF:000001">
    <property type="entry name" value="Ribonuclease 3"/>
    <property type="match status" value="1"/>
</dbReference>
<dbReference type="RefSeq" id="WP_162124445.1">
    <property type="nucleotide sequence ID" value="NZ_PDWK01000030.1"/>
</dbReference>
<dbReference type="AlphaFoldDB" id="A0A921TFJ3"/>
<dbReference type="InterPro" id="IPR000999">
    <property type="entry name" value="RNase_III_dom"/>
</dbReference>
<dbReference type="Pfam" id="PF00035">
    <property type="entry name" value="dsrm"/>
    <property type="match status" value="1"/>
</dbReference>
<evidence type="ECO:0000313" key="19">
    <source>
        <dbReference type="Proteomes" id="UP000717981"/>
    </source>
</evidence>
<evidence type="ECO:0000256" key="8">
    <source>
        <dbReference type="ARBA" id="ARBA00022694"/>
    </source>
</evidence>
<dbReference type="GO" id="GO:0019843">
    <property type="term" value="F:rRNA binding"/>
    <property type="evidence" value="ECO:0007669"/>
    <property type="project" value="UniProtKB-KW"/>
</dbReference>
<keyword evidence="11 15" id="KW-0255">Endonuclease</keyword>
<evidence type="ECO:0000256" key="11">
    <source>
        <dbReference type="ARBA" id="ARBA00022759"/>
    </source>
</evidence>
<comment type="subcellular location">
    <subcellularLocation>
        <location evidence="2 15">Cytoplasm</location>
    </subcellularLocation>
</comment>
<evidence type="ECO:0000256" key="10">
    <source>
        <dbReference type="ARBA" id="ARBA00022723"/>
    </source>
</evidence>
<dbReference type="SUPFAM" id="SSF54768">
    <property type="entry name" value="dsRNA-binding domain-like"/>
    <property type="match status" value="1"/>
</dbReference>
<keyword evidence="12 15" id="KW-0378">Hydrolase</keyword>
<evidence type="ECO:0000256" key="12">
    <source>
        <dbReference type="ARBA" id="ARBA00022801"/>
    </source>
</evidence>
<feature type="binding site" evidence="15">
    <location>
        <position position="113"/>
    </location>
    <ligand>
        <name>Mg(2+)</name>
        <dbReference type="ChEBI" id="CHEBI:18420"/>
    </ligand>
</feature>
<evidence type="ECO:0000256" key="15">
    <source>
        <dbReference type="HAMAP-Rule" id="MF_00104"/>
    </source>
</evidence>
<dbReference type="GO" id="GO:0006397">
    <property type="term" value="P:mRNA processing"/>
    <property type="evidence" value="ECO:0007669"/>
    <property type="project" value="UniProtKB-UniRule"/>
</dbReference>
<evidence type="ECO:0000256" key="4">
    <source>
        <dbReference type="ARBA" id="ARBA00011738"/>
    </source>
</evidence>
<keyword evidence="8 15" id="KW-0819">tRNA processing</keyword>
<dbReference type="GO" id="GO:0046872">
    <property type="term" value="F:metal ion binding"/>
    <property type="evidence" value="ECO:0007669"/>
    <property type="project" value="UniProtKB-KW"/>
</dbReference>
<feature type="active site" evidence="15">
    <location>
        <position position="44"/>
    </location>
</feature>
<dbReference type="InterPro" id="IPR014720">
    <property type="entry name" value="dsRBD_dom"/>
</dbReference>
<keyword evidence="15" id="KW-0699">rRNA-binding</keyword>
<dbReference type="OrthoDB" id="9805026at2"/>
<evidence type="ECO:0000259" key="16">
    <source>
        <dbReference type="PROSITE" id="PS50137"/>
    </source>
</evidence>
<dbReference type="GO" id="GO:0042802">
    <property type="term" value="F:identical protein binding"/>
    <property type="evidence" value="ECO:0007669"/>
    <property type="project" value="UniProtKB-ARBA"/>
</dbReference>
<dbReference type="GO" id="GO:0010468">
    <property type="term" value="P:regulation of gene expression"/>
    <property type="evidence" value="ECO:0007669"/>
    <property type="project" value="TreeGrafter"/>
</dbReference>
<keyword evidence="14 15" id="KW-0694">RNA-binding</keyword>
<keyword evidence="10 15" id="KW-0479">Metal-binding</keyword>
<dbReference type="CDD" id="cd10845">
    <property type="entry name" value="DSRM_RNAse_III_family"/>
    <property type="match status" value="1"/>
</dbReference>
<evidence type="ECO:0000256" key="14">
    <source>
        <dbReference type="ARBA" id="ARBA00022884"/>
    </source>
</evidence>
<feature type="binding site" evidence="15">
    <location>
        <position position="116"/>
    </location>
    <ligand>
        <name>Mg(2+)</name>
        <dbReference type="ChEBI" id="CHEBI:18420"/>
    </ligand>
</feature>
<dbReference type="PANTHER" id="PTHR11207">
    <property type="entry name" value="RIBONUCLEASE III"/>
    <property type="match status" value="1"/>
</dbReference>
<organism evidence="18 19">
    <name type="scientific">Pseudoxanthomonas taiwanensis</name>
    <dbReference type="NCBI Taxonomy" id="176598"/>
    <lineage>
        <taxon>Bacteria</taxon>
        <taxon>Pseudomonadati</taxon>
        <taxon>Pseudomonadota</taxon>
        <taxon>Gammaproteobacteria</taxon>
        <taxon>Lysobacterales</taxon>
        <taxon>Lysobacteraceae</taxon>
        <taxon>Pseudoxanthomonas</taxon>
    </lineage>
</organism>
<proteinExistence type="inferred from homology"/>
<dbReference type="Gene3D" id="3.30.160.20">
    <property type="match status" value="1"/>
</dbReference>
<evidence type="ECO:0000256" key="3">
    <source>
        <dbReference type="ARBA" id="ARBA00010183"/>
    </source>
</evidence>
<dbReference type="Proteomes" id="UP000717981">
    <property type="component" value="Unassembled WGS sequence"/>
</dbReference>
<dbReference type="FunFam" id="3.30.160.20:FF:000003">
    <property type="entry name" value="Ribonuclease 3"/>
    <property type="match status" value="1"/>
</dbReference>
<dbReference type="PROSITE" id="PS50142">
    <property type="entry name" value="RNASE_3_2"/>
    <property type="match status" value="1"/>
</dbReference>
<feature type="domain" description="DRBM" evidence="16">
    <location>
        <begin position="154"/>
        <end position="224"/>
    </location>
</feature>
<dbReference type="InterPro" id="IPR011907">
    <property type="entry name" value="RNase_III"/>
</dbReference>
<dbReference type="HAMAP" id="MF_00104">
    <property type="entry name" value="RNase_III"/>
    <property type="match status" value="1"/>
</dbReference>
<name>A0A921TFJ3_9GAMM</name>
<keyword evidence="7 15" id="KW-0507">mRNA processing</keyword>
<keyword evidence="9 15" id="KW-0540">Nuclease</keyword>
<comment type="catalytic activity">
    <reaction evidence="1 15">
        <text>Endonucleolytic cleavage to 5'-phosphomonoester.</text>
        <dbReference type="EC" id="3.1.26.3"/>
    </reaction>
</comment>
<dbReference type="SUPFAM" id="SSF69065">
    <property type="entry name" value="RNase III domain-like"/>
    <property type="match status" value="1"/>
</dbReference>